<accession>A0A4S2MF49</accession>
<evidence type="ECO:0000256" key="5">
    <source>
        <dbReference type="ARBA" id="ARBA00023136"/>
    </source>
</evidence>
<comment type="subcellular location">
    <subcellularLocation>
        <location evidence="1 7">Membrane</location>
        <topology evidence="1 7">Multi-pass membrane protein</topology>
    </subcellularLocation>
</comment>
<evidence type="ECO:0000256" key="2">
    <source>
        <dbReference type="ARBA" id="ARBA00006840"/>
    </source>
</evidence>
<evidence type="ECO:0000256" key="3">
    <source>
        <dbReference type="ARBA" id="ARBA00022692"/>
    </source>
</evidence>
<evidence type="ECO:0000256" key="4">
    <source>
        <dbReference type="ARBA" id="ARBA00022989"/>
    </source>
</evidence>
<dbReference type="PANTHER" id="PTHR19282">
    <property type="entry name" value="TETRASPANIN"/>
    <property type="match status" value="1"/>
</dbReference>
<proteinExistence type="inferred from homology"/>
<evidence type="ECO:0000256" key="1">
    <source>
        <dbReference type="ARBA" id="ARBA00004141"/>
    </source>
</evidence>
<dbReference type="OrthoDB" id="10033535at2759"/>
<dbReference type="STRING" id="147828.A0A4S2MF49"/>
<evidence type="ECO:0000256" key="6">
    <source>
        <dbReference type="PIRSR" id="PIRSR002419-1"/>
    </source>
</evidence>
<keyword evidence="6" id="KW-1015">Disulfide bond</keyword>
<dbReference type="Proteomes" id="UP000308267">
    <property type="component" value="Unassembled WGS sequence"/>
</dbReference>
<feature type="transmembrane region" description="Helical" evidence="7">
    <location>
        <begin position="86"/>
        <end position="108"/>
    </location>
</feature>
<feature type="transmembrane region" description="Helical" evidence="7">
    <location>
        <begin position="189"/>
        <end position="216"/>
    </location>
</feature>
<feature type="transmembrane region" description="Helical" evidence="7">
    <location>
        <begin position="12"/>
        <end position="36"/>
    </location>
</feature>
<keyword evidence="9" id="KW-1185">Reference proteome</keyword>
<comment type="similarity">
    <text evidence="2 7">Belongs to the tetraspanin (TM4SF) family.</text>
</comment>
<dbReference type="InterPro" id="IPR018499">
    <property type="entry name" value="Tetraspanin/Peripherin"/>
</dbReference>
<dbReference type="InterPro" id="IPR008952">
    <property type="entry name" value="Tetraspanin_EC2_sf"/>
</dbReference>
<dbReference type="PANTHER" id="PTHR19282:SF544">
    <property type="entry name" value="TETRASPANIN"/>
    <property type="match status" value="1"/>
</dbReference>
<gene>
    <name evidence="8" type="ORF">CRM22_000454</name>
</gene>
<dbReference type="InterPro" id="IPR000301">
    <property type="entry name" value="Tetraspanin_animals"/>
</dbReference>
<dbReference type="AlphaFoldDB" id="A0A4S2MF49"/>
<dbReference type="PIRSF" id="PIRSF002419">
    <property type="entry name" value="Tetraspanin"/>
    <property type="match status" value="1"/>
</dbReference>
<sequence length="221" mass="23805">MASLSCGYKCLQCTLVVFNVVVICCGIGLVVAGSIAEYNIVTYLSKDISELHAFVIFIITLGSLLTVAGILGFVGTCMKNICSLTFYIILLVIFILGGIAAAIAGLILEDKVIDYVDKVLEETYETYGDEISTKLIDLIQRDLQCCGPDGLWPVYLQQPPPASCFSPEGKPYIDSCVCALDDYLRKNVVVIAICGLIFTLLNTVALIFAICVCMALKSGAE</sequence>
<evidence type="ECO:0000256" key="7">
    <source>
        <dbReference type="RuleBase" id="RU361218"/>
    </source>
</evidence>
<comment type="caution">
    <text evidence="8">The sequence shown here is derived from an EMBL/GenBank/DDBJ whole genome shotgun (WGS) entry which is preliminary data.</text>
</comment>
<protein>
    <recommendedName>
        <fullName evidence="7">Tetraspanin</fullName>
    </recommendedName>
</protein>
<dbReference type="Pfam" id="PF00335">
    <property type="entry name" value="Tetraspanin"/>
    <property type="match status" value="1"/>
</dbReference>
<dbReference type="GO" id="GO:0005886">
    <property type="term" value="C:plasma membrane"/>
    <property type="evidence" value="ECO:0007669"/>
    <property type="project" value="TreeGrafter"/>
</dbReference>
<name>A0A4S2MF49_OPIFE</name>
<keyword evidence="3 7" id="KW-0812">Transmembrane</keyword>
<feature type="transmembrane region" description="Helical" evidence="7">
    <location>
        <begin position="51"/>
        <end position="74"/>
    </location>
</feature>
<reference evidence="8 9" key="1">
    <citation type="journal article" date="2019" name="BMC Genomics">
        <title>New insights from Opisthorchis felineus genome: update on genomics of the epidemiologically important liver flukes.</title>
        <authorList>
            <person name="Ershov N.I."/>
            <person name="Mordvinov V.A."/>
            <person name="Prokhortchouk E.B."/>
            <person name="Pakharukova M.Y."/>
            <person name="Gunbin K.V."/>
            <person name="Ustyantsev K."/>
            <person name="Genaev M.A."/>
            <person name="Blinov A.G."/>
            <person name="Mazur A."/>
            <person name="Boulygina E."/>
            <person name="Tsygankova S."/>
            <person name="Khrameeva E."/>
            <person name="Chekanov N."/>
            <person name="Fan G."/>
            <person name="Xiao A."/>
            <person name="Zhang H."/>
            <person name="Xu X."/>
            <person name="Yang H."/>
            <person name="Solovyev V."/>
            <person name="Lee S.M."/>
            <person name="Liu X."/>
            <person name="Afonnikov D.A."/>
            <person name="Skryabin K.G."/>
        </authorList>
    </citation>
    <scope>NUCLEOTIDE SEQUENCE [LARGE SCALE GENOMIC DNA]</scope>
    <source>
        <strain evidence="8">AK-0245</strain>
        <tissue evidence="8">Whole organism</tissue>
    </source>
</reference>
<evidence type="ECO:0000313" key="8">
    <source>
        <dbReference type="EMBL" id="TGZ75361.1"/>
    </source>
</evidence>
<dbReference type="EMBL" id="SJOL01000802">
    <property type="protein sequence ID" value="TGZ75361.1"/>
    <property type="molecule type" value="Genomic_DNA"/>
</dbReference>
<evidence type="ECO:0000313" key="9">
    <source>
        <dbReference type="Proteomes" id="UP000308267"/>
    </source>
</evidence>
<organism evidence="8 9">
    <name type="scientific">Opisthorchis felineus</name>
    <dbReference type="NCBI Taxonomy" id="147828"/>
    <lineage>
        <taxon>Eukaryota</taxon>
        <taxon>Metazoa</taxon>
        <taxon>Spiralia</taxon>
        <taxon>Lophotrochozoa</taxon>
        <taxon>Platyhelminthes</taxon>
        <taxon>Trematoda</taxon>
        <taxon>Digenea</taxon>
        <taxon>Opisthorchiida</taxon>
        <taxon>Opisthorchiata</taxon>
        <taxon>Opisthorchiidae</taxon>
        <taxon>Opisthorchis</taxon>
    </lineage>
</organism>
<dbReference type="Gene3D" id="1.10.1450.10">
    <property type="entry name" value="Tetraspanin"/>
    <property type="match status" value="1"/>
</dbReference>
<dbReference type="SUPFAM" id="SSF48652">
    <property type="entry name" value="Tetraspanin"/>
    <property type="match status" value="1"/>
</dbReference>
<keyword evidence="5 7" id="KW-0472">Membrane</keyword>
<dbReference type="PRINTS" id="PR00259">
    <property type="entry name" value="TMFOUR"/>
</dbReference>
<keyword evidence="4 7" id="KW-1133">Transmembrane helix</keyword>
<feature type="disulfide bond" evidence="6">
    <location>
        <begin position="146"/>
        <end position="164"/>
    </location>
</feature>